<dbReference type="EMBL" id="POUC01000021">
    <property type="protein sequence ID" value="PNG23235.1"/>
    <property type="molecule type" value="Genomic_DNA"/>
</dbReference>
<keyword evidence="2" id="KW-0808">Transferase</keyword>
<keyword evidence="3" id="KW-1185">Reference proteome</keyword>
<dbReference type="AlphaFoldDB" id="A0A2N8TW28"/>
<organism evidence="2 3">
    <name type="scientific">Streptomyces cahuitamycinicus</name>
    <dbReference type="NCBI Taxonomy" id="2070367"/>
    <lineage>
        <taxon>Bacteria</taxon>
        <taxon>Bacillati</taxon>
        <taxon>Actinomycetota</taxon>
        <taxon>Actinomycetes</taxon>
        <taxon>Kitasatosporales</taxon>
        <taxon>Streptomycetaceae</taxon>
        <taxon>Streptomyces</taxon>
    </lineage>
</organism>
<sequence length="220" mass="24599">MRNVVSDPGRPGSLSHRARTKRWAELLRRFPTLSDMRVLDLGGVPEAWRLVPVRPAQVVTVNLDPKTLSADEPGVTAVVGDACALPALLAKERFDLVYSNSLLEHVGGHANRLRLAETVHTMSDQHWIQTPYRYFPVEPHWLFPGFQFLPLRARAEVSIRWPFGHTRSTGFGAAVDDAAWVELLDFTGMRRCFPHSEIWPERIAGLPKSLVAVSTAHPGN</sequence>
<proteinExistence type="predicted"/>
<evidence type="ECO:0000313" key="3">
    <source>
        <dbReference type="Proteomes" id="UP000235943"/>
    </source>
</evidence>
<name>A0A2N8TW28_9ACTN</name>
<dbReference type="SUPFAM" id="SSF53335">
    <property type="entry name" value="S-adenosyl-L-methionine-dependent methyltransferases"/>
    <property type="match status" value="1"/>
</dbReference>
<dbReference type="InterPro" id="IPR029063">
    <property type="entry name" value="SAM-dependent_MTases_sf"/>
</dbReference>
<evidence type="ECO:0000313" key="2">
    <source>
        <dbReference type="EMBL" id="PNG23235.1"/>
    </source>
</evidence>
<comment type="caution">
    <text evidence="2">The sequence shown here is derived from an EMBL/GenBank/DDBJ whole genome shotgun (WGS) entry which is preliminary data.</text>
</comment>
<dbReference type="CDD" id="cd02440">
    <property type="entry name" value="AdoMet_MTases"/>
    <property type="match status" value="1"/>
</dbReference>
<evidence type="ECO:0000259" key="1">
    <source>
        <dbReference type="Pfam" id="PF08241"/>
    </source>
</evidence>
<accession>A0A2N8TW28</accession>
<gene>
    <name evidence="2" type="ORF">C1J00_05210</name>
</gene>
<keyword evidence="2" id="KW-0489">Methyltransferase</keyword>
<dbReference type="Proteomes" id="UP000235943">
    <property type="component" value="Unassembled WGS sequence"/>
</dbReference>
<dbReference type="GO" id="GO:0008757">
    <property type="term" value="F:S-adenosylmethionine-dependent methyltransferase activity"/>
    <property type="evidence" value="ECO:0007669"/>
    <property type="project" value="InterPro"/>
</dbReference>
<dbReference type="Pfam" id="PF08241">
    <property type="entry name" value="Methyltransf_11"/>
    <property type="match status" value="1"/>
</dbReference>
<reference evidence="2 3" key="1">
    <citation type="submission" date="2018-01" db="EMBL/GenBank/DDBJ databases">
        <title>Draft genome sequence of Streptomyces sp. 13K301.</title>
        <authorList>
            <person name="Sahin N."/>
            <person name="Saygin H."/>
            <person name="Ay H."/>
        </authorList>
    </citation>
    <scope>NUCLEOTIDE SEQUENCE [LARGE SCALE GENOMIC DNA]</scope>
    <source>
        <strain evidence="2 3">13K301</strain>
    </source>
</reference>
<dbReference type="GO" id="GO:0032259">
    <property type="term" value="P:methylation"/>
    <property type="evidence" value="ECO:0007669"/>
    <property type="project" value="UniProtKB-KW"/>
</dbReference>
<protein>
    <submittedName>
        <fullName evidence="2">SAM-dependent methyltransferase</fullName>
    </submittedName>
</protein>
<dbReference type="Gene3D" id="3.40.50.150">
    <property type="entry name" value="Vaccinia Virus protein VP39"/>
    <property type="match status" value="1"/>
</dbReference>
<dbReference type="InterPro" id="IPR013216">
    <property type="entry name" value="Methyltransf_11"/>
</dbReference>
<feature type="domain" description="Methyltransferase type 11" evidence="1">
    <location>
        <begin position="55"/>
        <end position="113"/>
    </location>
</feature>